<sequence>MSLSAPQSLDARHRLEKFDCGKPALTEWLLRHARLAQGSGSARTFVVCDGDRVAGYYSLTVGQIDTLDAPERVRRGMGRYPIPLIILARLAVDLDYQKRGLGFSHLQDAIHRAIAVADHAGIRALLTHPLDADADAFYRRFGFEPTPENERQLILLLKDARRFAGSPH</sequence>
<accession>A0ACD5HDL1</accession>
<reference evidence="1 2" key="1">
    <citation type="journal article" date="2021" name="ISME J.">
        <title>Genomic evolution of the class Acidithiobacillia: deep-branching Proteobacteria living in extreme acidic conditions.</title>
        <authorList>
            <person name="Moya-Beltran A."/>
            <person name="Beard S."/>
            <person name="Rojas-Villalobos C."/>
            <person name="Issotta F."/>
            <person name="Gallardo Y."/>
            <person name="Ulloa R."/>
            <person name="Giaveno A."/>
            <person name="Degli Esposti M."/>
            <person name="Johnson D.B."/>
            <person name="Quatrini R."/>
        </authorList>
    </citation>
    <scope>NUCLEOTIDE SEQUENCE [LARGE SCALE GENOMIC DNA]</scope>
    <source>
        <strain evidence="1 2">GG1-14</strain>
    </source>
</reference>
<evidence type="ECO:0000313" key="2">
    <source>
        <dbReference type="Proteomes" id="UP001195965"/>
    </source>
</evidence>
<evidence type="ECO:0000313" key="1">
    <source>
        <dbReference type="EMBL" id="XRI73020.1"/>
    </source>
</evidence>
<keyword evidence="2" id="KW-1185">Reference proteome</keyword>
<dbReference type="Proteomes" id="UP001195965">
    <property type="component" value="Chromosome"/>
</dbReference>
<name>A0ACD5HDL1_9PROT</name>
<dbReference type="EMBL" id="CP127526">
    <property type="protein sequence ID" value="XRI73020.1"/>
    <property type="molecule type" value="Genomic_DNA"/>
</dbReference>
<proteinExistence type="predicted"/>
<organism evidence="1 2">
    <name type="scientific">Acidithiobacillus montserratensis</name>
    <dbReference type="NCBI Taxonomy" id="2729135"/>
    <lineage>
        <taxon>Bacteria</taxon>
        <taxon>Pseudomonadati</taxon>
        <taxon>Pseudomonadota</taxon>
        <taxon>Acidithiobacillia</taxon>
        <taxon>Acidithiobacillales</taxon>
        <taxon>Acidithiobacillaceae</taxon>
        <taxon>Acidithiobacillus</taxon>
    </lineage>
</organism>
<gene>
    <name evidence="1" type="ORF">HHS34_011280</name>
</gene>
<protein>
    <submittedName>
        <fullName evidence="1">GNAT family N-acetyltransferase</fullName>
    </submittedName>
</protein>